<comment type="caution">
    <text evidence="1">The sequence shown here is derived from an EMBL/GenBank/DDBJ whole genome shotgun (WGS) entry which is preliminary data.</text>
</comment>
<dbReference type="InterPro" id="IPR004564">
    <property type="entry name" value="OM_lipoprot_carrier_LolA-like"/>
</dbReference>
<reference evidence="1" key="1">
    <citation type="journal article" date="2012" name="PLoS ONE">
        <title>Gene sets for utilization of primary and secondary nutrition supplies in the distal gut of endangered iberian lynx.</title>
        <authorList>
            <person name="Alcaide M."/>
            <person name="Messina E."/>
            <person name="Richter M."/>
            <person name="Bargiela R."/>
            <person name="Peplies J."/>
            <person name="Huws S.A."/>
            <person name="Newbold C.J."/>
            <person name="Golyshin P.N."/>
            <person name="Simon M.A."/>
            <person name="Lopez G."/>
            <person name="Yakimov M.M."/>
            <person name="Ferrer M."/>
        </authorList>
    </citation>
    <scope>NUCLEOTIDE SEQUENCE</scope>
</reference>
<proteinExistence type="predicted"/>
<sequence>MVWAVTGLSAQETALRQFARQYETAHSMKANVVQTHHNVAFTKDRVTNGHFYYKRPDRYSMLFRESGEMLIASDNQFIKVWNGKQHVAKGKGKGYNPFEIIQEVFRNLLSREGDAPLSDKADVKLEVKDAVCTITIRPAVTNPKEKRRLMFTSCLVSVDLKASELRSLRINERGENYTQYDFSHYVWDVQFGDDVFDAQTMM</sequence>
<evidence type="ECO:0000313" key="1">
    <source>
        <dbReference type="EMBL" id="EJW97292.1"/>
    </source>
</evidence>
<gene>
    <name evidence="1" type="ORF">EVA_14611</name>
</gene>
<accession>J9G673</accession>
<dbReference type="InterPro" id="IPR029046">
    <property type="entry name" value="LolA/LolB/LppX"/>
</dbReference>
<dbReference type="Gene3D" id="2.50.20.10">
    <property type="entry name" value="Lipoprotein localisation LolA/LolB/LppX"/>
    <property type="match status" value="1"/>
</dbReference>
<protein>
    <submittedName>
        <fullName evidence="1">Outer membrane lipoprotein carrier protein LolA</fullName>
    </submittedName>
</protein>
<name>J9G673_9ZZZZ</name>
<dbReference type="AlphaFoldDB" id="J9G673"/>
<organism evidence="1">
    <name type="scientific">gut metagenome</name>
    <dbReference type="NCBI Taxonomy" id="749906"/>
    <lineage>
        <taxon>unclassified sequences</taxon>
        <taxon>metagenomes</taxon>
        <taxon>organismal metagenomes</taxon>
    </lineage>
</organism>
<dbReference type="CDD" id="cd16325">
    <property type="entry name" value="LolA"/>
    <property type="match status" value="1"/>
</dbReference>
<dbReference type="Pfam" id="PF03548">
    <property type="entry name" value="LolA"/>
    <property type="match status" value="1"/>
</dbReference>
<keyword evidence="1" id="KW-0449">Lipoprotein</keyword>
<dbReference type="SUPFAM" id="SSF89392">
    <property type="entry name" value="Prokaryotic lipoproteins and lipoprotein localization factors"/>
    <property type="match status" value="1"/>
</dbReference>
<dbReference type="EMBL" id="AMCI01004843">
    <property type="protein sequence ID" value="EJW97292.1"/>
    <property type="molecule type" value="Genomic_DNA"/>
</dbReference>